<feature type="transmembrane region" description="Helical" evidence="5">
    <location>
        <begin position="227"/>
        <end position="247"/>
    </location>
</feature>
<accession>A0ABU3BTH6</accession>
<feature type="transmembrane region" description="Helical" evidence="5">
    <location>
        <begin position="369"/>
        <end position="389"/>
    </location>
</feature>
<dbReference type="PANTHER" id="PTHR43310">
    <property type="entry name" value="SULFATE TRANSPORTER YBAR-RELATED"/>
    <property type="match status" value="1"/>
</dbReference>
<dbReference type="EMBL" id="JAVRHT010000032">
    <property type="protein sequence ID" value="MDT0632598.1"/>
    <property type="molecule type" value="Genomic_DNA"/>
</dbReference>
<keyword evidence="8" id="KW-1185">Reference proteome</keyword>
<evidence type="ECO:0000259" key="6">
    <source>
        <dbReference type="PROSITE" id="PS50801"/>
    </source>
</evidence>
<feature type="transmembrane region" description="Helical" evidence="5">
    <location>
        <begin position="53"/>
        <end position="69"/>
    </location>
</feature>
<dbReference type="InterPro" id="IPR036513">
    <property type="entry name" value="STAS_dom_sf"/>
</dbReference>
<reference evidence="7 8" key="1">
    <citation type="submission" date="2023-09" db="EMBL/GenBank/DDBJ databases">
        <authorList>
            <person name="Rey-Velasco X."/>
        </authorList>
    </citation>
    <scope>NUCLEOTIDE SEQUENCE [LARGE SCALE GENOMIC DNA]</scope>
    <source>
        <strain evidence="7 8">F394</strain>
    </source>
</reference>
<dbReference type="InterPro" id="IPR052706">
    <property type="entry name" value="Membrane-Transporter-like"/>
</dbReference>
<sequence length="499" mass="53004">MTLRLPASFSPAVLREEWFGNVRADLLAGVVVALALIPEAIAFSIIAGVDPKVGLYASFTIAVTTAFVGGRPGMISAATGAMALLMITLVRDYGLEYLFAATILTGVIQFAFGAFRLGRVMKFVPKAVMVGFVNALAILIFMAQLPQFAGAGWPMYAFVAAGLAIIYGVPRLTTAIPSPLIAIVVLTLVSLMTGFGLKTVGDMGELPTELPFFSLPAVPFALETLEIIFPISFALALVGLIESLLTAQIVDERTDTGSDKNREARGQGIANVITGFFGGMAGCAMIGQSVINVSSGGRGRLSTFSAGAFLLVFILVLGDWLVMIPMGALVAVMIMVSIGTFDWGSILAIRRAPKGETAVMLVTVATVVYTHDLSIGVLVGVVLSALLFARAVADHAFMEVRESSGGREHTYVVTGQLFFVTVNGFLEFFDYDEDVDRVVLDLSQSHVWDGSAVAAIDKAVLRYRKRGVEVEVVGLNERSASLLERLGTHDKPGAELALH</sequence>
<feature type="transmembrane region" description="Helical" evidence="5">
    <location>
        <begin position="151"/>
        <end position="169"/>
    </location>
</feature>
<keyword evidence="2 5" id="KW-0812">Transmembrane</keyword>
<feature type="transmembrane region" description="Helical" evidence="5">
    <location>
        <begin position="26"/>
        <end position="47"/>
    </location>
</feature>
<dbReference type="Proteomes" id="UP001267426">
    <property type="component" value="Unassembled WGS sequence"/>
</dbReference>
<dbReference type="PANTHER" id="PTHR43310:SF1">
    <property type="entry name" value="SULFATE TRANSPORTER YBAR-RELATED"/>
    <property type="match status" value="1"/>
</dbReference>
<feature type="transmembrane region" description="Helical" evidence="5">
    <location>
        <begin position="176"/>
        <end position="197"/>
    </location>
</feature>
<proteinExistence type="predicted"/>
<dbReference type="Pfam" id="PF00916">
    <property type="entry name" value="Sulfate_transp"/>
    <property type="match status" value="2"/>
</dbReference>
<feature type="transmembrane region" description="Helical" evidence="5">
    <location>
        <begin position="303"/>
        <end position="322"/>
    </location>
</feature>
<comment type="caution">
    <text evidence="7">The sequence shown here is derived from an EMBL/GenBank/DDBJ whole genome shotgun (WGS) entry which is preliminary data.</text>
</comment>
<dbReference type="PROSITE" id="PS50801">
    <property type="entry name" value="STAS"/>
    <property type="match status" value="1"/>
</dbReference>
<dbReference type="CDD" id="cd07042">
    <property type="entry name" value="STAS_SulP_like_sulfate_transporter"/>
    <property type="match status" value="1"/>
</dbReference>
<name>A0ABU3BTH6_9BACT</name>
<feature type="transmembrane region" description="Helical" evidence="5">
    <location>
        <begin position="127"/>
        <end position="145"/>
    </location>
</feature>
<evidence type="ECO:0000313" key="8">
    <source>
        <dbReference type="Proteomes" id="UP001267426"/>
    </source>
</evidence>
<feature type="transmembrane region" description="Helical" evidence="5">
    <location>
        <begin position="268"/>
        <end position="291"/>
    </location>
</feature>
<protein>
    <submittedName>
        <fullName evidence="7">SulP family inorganic anion transporter</fullName>
    </submittedName>
</protein>
<evidence type="ECO:0000256" key="4">
    <source>
        <dbReference type="ARBA" id="ARBA00023136"/>
    </source>
</evidence>
<dbReference type="RefSeq" id="WP_311664638.1">
    <property type="nucleotide sequence ID" value="NZ_JAVRHT010000032.1"/>
</dbReference>
<evidence type="ECO:0000313" key="7">
    <source>
        <dbReference type="EMBL" id="MDT0632598.1"/>
    </source>
</evidence>
<dbReference type="InterPro" id="IPR011547">
    <property type="entry name" value="SLC26A/SulP_dom"/>
</dbReference>
<dbReference type="Pfam" id="PF01740">
    <property type="entry name" value="STAS"/>
    <property type="match status" value="1"/>
</dbReference>
<feature type="transmembrane region" description="Helical" evidence="5">
    <location>
        <begin position="329"/>
        <end position="349"/>
    </location>
</feature>
<dbReference type="Gene3D" id="3.30.750.24">
    <property type="entry name" value="STAS domain"/>
    <property type="match status" value="1"/>
</dbReference>
<keyword evidence="3 5" id="KW-1133">Transmembrane helix</keyword>
<keyword evidence="4 5" id="KW-0472">Membrane</keyword>
<evidence type="ECO:0000256" key="1">
    <source>
        <dbReference type="ARBA" id="ARBA00004141"/>
    </source>
</evidence>
<feature type="transmembrane region" description="Helical" evidence="5">
    <location>
        <begin position="97"/>
        <end position="115"/>
    </location>
</feature>
<dbReference type="InterPro" id="IPR002645">
    <property type="entry name" value="STAS_dom"/>
</dbReference>
<evidence type="ECO:0000256" key="5">
    <source>
        <dbReference type="SAM" id="Phobius"/>
    </source>
</evidence>
<organism evidence="7 8">
    <name type="scientific">Rubrivirga litoralis</name>
    <dbReference type="NCBI Taxonomy" id="3075598"/>
    <lineage>
        <taxon>Bacteria</taxon>
        <taxon>Pseudomonadati</taxon>
        <taxon>Rhodothermota</taxon>
        <taxon>Rhodothermia</taxon>
        <taxon>Rhodothermales</taxon>
        <taxon>Rubricoccaceae</taxon>
        <taxon>Rubrivirga</taxon>
    </lineage>
</organism>
<evidence type="ECO:0000256" key="2">
    <source>
        <dbReference type="ARBA" id="ARBA00022692"/>
    </source>
</evidence>
<feature type="domain" description="STAS" evidence="6">
    <location>
        <begin position="413"/>
        <end position="499"/>
    </location>
</feature>
<dbReference type="SUPFAM" id="SSF52091">
    <property type="entry name" value="SpoIIaa-like"/>
    <property type="match status" value="1"/>
</dbReference>
<evidence type="ECO:0000256" key="3">
    <source>
        <dbReference type="ARBA" id="ARBA00022989"/>
    </source>
</evidence>
<gene>
    <name evidence="7" type="ORF">RM540_12630</name>
</gene>
<comment type="subcellular location">
    <subcellularLocation>
        <location evidence="1">Membrane</location>
        <topology evidence="1">Multi-pass membrane protein</topology>
    </subcellularLocation>
</comment>